<sequence>MTLICSVGRSLAHIYSQCFVICYTLIQDILVYVFATNAPPPSSRNKRLRRPRVAIIGSGLTGVSAAAHCVGHGFDVKIFEARPKDKGLGGIWSRVNSTSSLQIHSIMFRFHPAVKWKNAYPKQQQIKDQIVELWKTYHLDDKTVFDTPVKSARKNDQGRWVINDDEDTHGTFDGIVAAVGSCGDPKMPFLPHQDKFTGQVYHSSELDGLDAKGKRIVVVGGGASAVEALEFAVNAGAANIDVLSRSDKWIIPRNVVVDVLLACNIFGQETILSFIPETLLRKLFYRDLEDISPSGKGLFTDTPMVNSDLFELIRAGKARWLRGDILSVEEDGISFNHRAQGVPKSGPGHEIFVKADIIIMATGFIRPSLSFLPQEVFEPPYDPPNWYLQIFPPAYPSICTNNSTFVNAIGTVGNYHIGIYTRLLLMFLIDPLSRPREYLMKRWVDMTRTMKRFAPTGAFDFFTYAELLYWFVFVMVFNPFRWKWAAFVFFGLGGVLPMAVVDKEDDARELLGADSRSSVSGN</sequence>
<comment type="similarity">
    <text evidence="1">Belongs to the FMO family.</text>
</comment>
<evidence type="ECO:0000256" key="3">
    <source>
        <dbReference type="ARBA" id="ARBA00022827"/>
    </source>
</evidence>
<dbReference type="InterPro" id="IPR020946">
    <property type="entry name" value="Flavin_mOase-like"/>
</dbReference>
<dbReference type="Gene3D" id="3.50.50.60">
    <property type="entry name" value="FAD/NAD(P)-binding domain"/>
    <property type="match status" value="1"/>
</dbReference>
<keyword evidence="7" id="KW-1185">Reference proteome</keyword>
<dbReference type="HOGENOM" id="CLU_024886_0_0_1"/>
<keyword evidence="2" id="KW-0285">Flavoprotein</keyword>
<keyword evidence="5" id="KW-0812">Transmembrane</keyword>
<dbReference type="OrthoDB" id="66881at2759"/>
<proteinExistence type="inferred from homology"/>
<dbReference type="STRING" id="1215338.A0A059IZ90"/>
<dbReference type="GO" id="GO:0050660">
    <property type="term" value="F:flavin adenine dinucleotide binding"/>
    <property type="evidence" value="ECO:0007669"/>
    <property type="project" value="InterPro"/>
</dbReference>
<reference evidence="6 7" key="1">
    <citation type="submission" date="2014-02" db="EMBL/GenBank/DDBJ databases">
        <title>The Genome Sequence of Trichophyton interdigitale MR816.</title>
        <authorList>
            <consortium name="The Broad Institute Genomics Platform"/>
            <person name="Cuomo C.A."/>
            <person name="White T.C."/>
            <person name="Graser Y."/>
            <person name="Martinez-Rossi N."/>
            <person name="Heitman J."/>
            <person name="Young S.K."/>
            <person name="Zeng Q."/>
            <person name="Gargeya S."/>
            <person name="Abouelleil A."/>
            <person name="Alvarado L."/>
            <person name="Chapman S.B."/>
            <person name="Gainer-Dewar J."/>
            <person name="Goldberg J."/>
            <person name="Griggs A."/>
            <person name="Gujja S."/>
            <person name="Hansen M."/>
            <person name="Howarth C."/>
            <person name="Imamovic A."/>
            <person name="Larimer J."/>
            <person name="Martinez D."/>
            <person name="Murphy C."/>
            <person name="Pearson M.D."/>
            <person name="Persinoti G."/>
            <person name="Poon T."/>
            <person name="Priest M."/>
            <person name="Roberts A.D."/>
            <person name="Saif S."/>
            <person name="Shea T.D."/>
            <person name="Sykes S.N."/>
            <person name="Wortman J."/>
            <person name="Nusbaum C."/>
            <person name="Birren B."/>
        </authorList>
    </citation>
    <scope>NUCLEOTIDE SEQUENCE [LARGE SCALE GENOMIC DNA]</scope>
    <source>
        <strain evidence="6 7">MR816</strain>
    </source>
</reference>
<keyword evidence="5" id="KW-0472">Membrane</keyword>
<dbReference type="GO" id="GO:0004499">
    <property type="term" value="F:N,N-dimethylaniline monooxygenase activity"/>
    <property type="evidence" value="ECO:0007669"/>
    <property type="project" value="InterPro"/>
</dbReference>
<evidence type="ECO:0000313" key="6">
    <source>
        <dbReference type="EMBL" id="KDB20834.1"/>
    </source>
</evidence>
<organism evidence="6 7">
    <name type="scientific">Trichophyton interdigitale (strain MR816)</name>
    <dbReference type="NCBI Taxonomy" id="1215338"/>
    <lineage>
        <taxon>Eukaryota</taxon>
        <taxon>Fungi</taxon>
        <taxon>Dikarya</taxon>
        <taxon>Ascomycota</taxon>
        <taxon>Pezizomycotina</taxon>
        <taxon>Eurotiomycetes</taxon>
        <taxon>Eurotiomycetidae</taxon>
        <taxon>Onygenales</taxon>
        <taxon>Arthrodermataceae</taxon>
        <taxon>Trichophyton</taxon>
    </lineage>
</organism>
<dbReference type="AlphaFoldDB" id="A0A059IZ90"/>
<comment type="caution">
    <text evidence="6">The sequence shown here is derived from an EMBL/GenBank/DDBJ whole genome shotgun (WGS) entry which is preliminary data.</text>
</comment>
<evidence type="ECO:0008006" key="8">
    <source>
        <dbReference type="Google" id="ProtNLM"/>
    </source>
</evidence>
<evidence type="ECO:0000256" key="2">
    <source>
        <dbReference type="ARBA" id="ARBA00022630"/>
    </source>
</evidence>
<protein>
    <recommendedName>
        <fullName evidence="8">FAD/NAD(P)-binding domain-containing protein</fullName>
    </recommendedName>
</protein>
<dbReference type="SUPFAM" id="SSF51905">
    <property type="entry name" value="FAD/NAD(P)-binding domain"/>
    <property type="match status" value="1"/>
</dbReference>
<dbReference type="PRINTS" id="PR00469">
    <property type="entry name" value="PNDRDTASEII"/>
</dbReference>
<keyword evidence="4" id="KW-0560">Oxidoreductase</keyword>
<gene>
    <name evidence="6" type="ORF">H109_07213</name>
</gene>
<evidence type="ECO:0000256" key="1">
    <source>
        <dbReference type="ARBA" id="ARBA00009183"/>
    </source>
</evidence>
<dbReference type="PRINTS" id="PR00368">
    <property type="entry name" value="FADPNR"/>
</dbReference>
<dbReference type="GO" id="GO:0050661">
    <property type="term" value="F:NADP binding"/>
    <property type="evidence" value="ECO:0007669"/>
    <property type="project" value="InterPro"/>
</dbReference>
<evidence type="ECO:0000256" key="5">
    <source>
        <dbReference type="SAM" id="Phobius"/>
    </source>
</evidence>
<dbReference type="InterPro" id="IPR036188">
    <property type="entry name" value="FAD/NAD-bd_sf"/>
</dbReference>
<dbReference type="PANTHER" id="PTHR23023">
    <property type="entry name" value="DIMETHYLANILINE MONOOXYGENASE"/>
    <property type="match status" value="1"/>
</dbReference>
<feature type="transmembrane region" description="Helical" evidence="5">
    <location>
        <begin position="453"/>
        <end position="476"/>
    </location>
</feature>
<dbReference type="InterPro" id="IPR050346">
    <property type="entry name" value="FMO-like"/>
</dbReference>
<evidence type="ECO:0000313" key="7">
    <source>
        <dbReference type="Proteomes" id="UP000024533"/>
    </source>
</evidence>
<name>A0A059IZ90_TRIIM</name>
<feature type="transmembrane region" description="Helical" evidence="5">
    <location>
        <begin position="482"/>
        <end position="501"/>
    </location>
</feature>
<dbReference type="OMA" id="SEKWIIP"/>
<dbReference type="Proteomes" id="UP000024533">
    <property type="component" value="Unassembled WGS sequence"/>
</dbReference>
<dbReference type="Pfam" id="PF00743">
    <property type="entry name" value="FMO-like"/>
    <property type="match status" value="1"/>
</dbReference>
<keyword evidence="3" id="KW-0274">FAD</keyword>
<dbReference type="EMBL" id="AOKY01000692">
    <property type="protein sequence ID" value="KDB20834.1"/>
    <property type="molecule type" value="Genomic_DNA"/>
</dbReference>
<accession>A0A059IZ90</accession>
<evidence type="ECO:0000256" key="4">
    <source>
        <dbReference type="ARBA" id="ARBA00023002"/>
    </source>
</evidence>
<keyword evidence="5" id="KW-1133">Transmembrane helix</keyword>